<keyword evidence="1" id="KW-0808">Transferase</keyword>
<dbReference type="OrthoDB" id="142078at2"/>
<accession>A0A167FGV1</accession>
<keyword evidence="2" id="KW-0547">Nucleotide-binding</keyword>
<dbReference type="PANTHER" id="PTHR12358:SF54">
    <property type="entry name" value="SPHINGOSINE KINASE RELATED PROTEIN"/>
    <property type="match status" value="1"/>
</dbReference>
<dbReference type="Gene3D" id="2.60.200.40">
    <property type="match status" value="1"/>
</dbReference>
<dbReference type="GO" id="GO:0016301">
    <property type="term" value="F:kinase activity"/>
    <property type="evidence" value="ECO:0007669"/>
    <property type="project" value="UniProtKB-KW"/>
</dbReference>
<evidence type="ECO:0000256" key="3">
    <source>
        <dbReference type="ARBA" id="ARBA00022777"/>
    </source>
</evidence>
<dbReference type="InterPro" id="IPR017438">
    <property type="entry name" value="ATP-NAD_kinase_N"/>
</dbReference>
<evidence type="ECO:0000313" key="6">
    <source>
        <dbReference type="EMBL" id="KZN52267.1"/>
    </source>
</evidence>
<name>A0A167FGV1_9GAMM</name>
<feature type="domain" description="DAGKc" evidence="5">
    <location>
        <begin position="36"/>
        <end position="119"/>
    </location>
</feature>
<organism evidence="6 7">
    <name type="scientific">Pseudoalteromonas luteoviolacea H33</name>
    <dbReference type="NCBI Taxonomy" id="1365251"/>
    <lineage>
        <taxon>Bacteria</taxon>
        <taxon>Pseudomonadati</taxon>
        <taxon>Pseudomonadota</taxon>
        <taxon>Gammaproteobacteria</taxon>
        <taxon>Alteromonadales</taxon>
        <taxon>Pseudoalteromonadaceae</taxon>
        <taxon>Pseudoalteromonas</taxon>
    </lineage>
</organism>
<protein>
    <recommendedName>
        <fullName evidence="5">DAGKc domain-containing protein</fullName>
    </recommendedName>
</protein>
<dbReference type="EMBL" id="AUXZ01000063">
    <property type="protein sequence ID" value="KZN52267.1"/>
    <property type="molecule type" value="Genomic_DNA"/>
</dbReference>
<evidence type="ECO:0000313" key="7">
    <source>
        <dbReference type="Proteomes" id="UP000076503"/>
    </source>
</evidence>
<evidence type="ECO:0000256" key="4">
    <source>
        <dbReference type="ARBA" id="ARBA00022840"/>
    </source>
</evidence>
<gene>
    <name evidence="6" type="ORF">N476_11555</name>
</gene>
<proteinExistence type="predicted"/>
<sequence length="280" mass="30367">MLAHKAWLEKMAMQRQLNLQWYATCGCFDEDVAQVKLLLMHHQQVTVLGGDGTLNMVVNALFDGEQVSQSASDKRMAILPCGTGNDFARSFGYSLAQWRSAVFSECSRQVDVGCVAQHYFINMAGIGFNAEVVESMAGEKRFGAMSYTFFGIAKLLTYGGMDVKIDGVKQSVMMCLFANGRHFAAGLTPTPSAALDSGALQMLVIPVCSLPKRLLSFALMLVGLHTRLPWVKVSSGQCFEISSQGAKIEADGELIAVTPARVTTHAALLRLNVPNSFDIA</sequence>
<evidence type="ECO:0000259" key="5">
    <source>
        <dbReference type="PROSITE" id="PS50146"/>
    </source>
</evidence>
<dbReference type="Pfam" id="PF19279">
    <property type="entry name" value="YegS_C"/>
    <property type="match status" value="1"/>
</dbReference>
<dbReference type="InterPro" id="IPR045540">
    <property type="entry name" value="YegS/DAGK_C"/>
</dbReference>
<dbReference type="SUPFAM" id="SSF111331">
    <property type="entry name" value="NAD kinase/diacylglycerol kinase-like"/>
    <property type="match status" value="1"/>
</dbReference>
<comment type="caution">
    <text evidence="6">The sequence shown here is derived from an EMBL/GenBank/DDBJ whole genome shotgun (WGS) entry which is preliminary data.</text>
</comment>
<reference evidence="6 7" key="1">
    <citation type="submission" date="2013-07" db="EMBL/GenBank/DDBJ databases">
        <title>Comparative Genomic and Metabolomic Analysis of Twelve Strains of Pseudoalteromonas luteoviolacea.</title>
        <authorList>
            <person name="Vynne N.G."/>
            <person name="Mansson M."/>
            <person name="Gram L."/>
        </authorList>
    </citation>
    <scope>NUCLEOTIDE SEQUENCE [LARGE SCALE GENOMIC DNA]</scope>
    <source>
        <strain evidence="6 7">H33</strain>
    </source>
</reference>
<dbReference type="Pfam" id="PF00781">
    <property type="entry name" value="DAGK_cat"/>
    <property type="match status" value="1"/>
</dbReference>
<dbReference type="PANTHER" id="PTHR12358">
    <property type="entry name" value="SPHINGOSINE KINASE"/>
    <property type="match status" value="1"/>
</dbReference>
<dbReference type="InterPro" id="IPR050187">
    <property type="entry name" value="Lipid_Phosphate_FormReg"/>
</dbReference>
<dbReference type="GO" id="GO:0005524">
    <property type="term" value="F:ATP binding"/>
    <property type="evidence" value="ECO:0007669"/>
    <property type="project" value="UniProtKB-KW"/>
</dbReference>
<dbReference type="AlphaFoldDB" id="A0A167FGV1"/>
<dbReference type="Gene3D" id="3.40.50.10330">
    <property type="entry name" value="Probable inorganic polyphosphate/atp-NAD kinase, domain 1"/>
    <property type="match status" value="1"/>
</dbReference>
<keyword evidence="4" id="KW-0067">ATP-binding</keyword>
<dbReference type="InterPro" id="IPR001206">
    <property type="entry name" value="Diacylglycerol_kinase_cat_dom"/>
</dbReference>
<keyword evidence="3" id="KW-0418">Kinase</keyword>
<evidence type="ECO:0000256" key="1">
    <source>
        <dbReference type="ARBA" id="ARBA00022679"/>
    </source>
</evidence>
<dbReference type="InterPro" id="IPR016064">
    <property type="entry name" value="NAD/diacylglycerol_kinase_sf"/>
</dbReference>
<dbReference type="Proteomes" id="UP000076503">
    <property type="component" value="Unassembled WGS sequence"/>
</dbReference>
<dbReference type="PROSITE" id="PS50146">
    <property type="entry name" value="DAGK"/>
    <property type="match status" value="1"/>
</dbReference>
<evidence type="ECO:0000256" key="2">
    <source>
        <dbReference type="ARBA" id="ARBA00022741"/>
    </source>
</evidence>
<dbReference type="PROSITE" id="PS51257">
    <property type="entry name" value="PROKAR_LIPOPROTEIN"/>
    <property type="match status" value="1"/>
</dbReference>
<dbReference type="PATRIC" id="fig|1365251.3.peg.1229"/>